<accession>W6R864</accession>
<gene>
    <name evidence="1" type="ORF">PROQFM164_S08g000108</name>
</gene>
<organism evidence="1 2">
    <name type="scientific">Penicillium roqueforti (strain FM164)</name>
    <dbReference type="NCBI Taxonomy" id="1365484"/>
    <lineage>
        <taxon>Eukaryota</taxon>
        <taxon>Fungi</taxon>
        <taxon>Dikarya</taxon>
        <taxon>Ascomycota</taxon>
        <taxon>Pezizomycotina</taxon>
        <taxon>Eurotiomycetes</taxon>
        <taxon>Eurotiomycetidae</taxon>
        <taxon>Eurotiales</taxon>
        <taxon>Aspergillaceae</taxon>
        <taxon>Penicillium</taxon>
    </lineage>
</organism>
<dbReference type="Proteomes" id="UP000030686">
    <property type="component" value="Unassembled WGS sequence"/>
</dbReference>
<dbReference type="EMBL" id="HG792022">
    <property type="protein sequence ID" value="CDM38057.1"/>
    <property type="molecule type" value="Genomic_DNA"/>
</dbReference>
<sequence>MLDRAISKWMCSWIPHHTKSRTLAKATSPLRTTVDEAQALPNNGICVETRETSGCDVIREKWSN</sequence>
<evidence type="ECO:0000313" key="2">
    <source>
        <dbReference type="Proteomes" id="UP000030686"/>
    </source>
</evidence>
<keyword evidence="2" id="KW-1185">Reference proteome</keyword>
<proteinExistence type="predicted"/>
<protein>
    <submittedName>
        <fullName evidence="1">Uncharacterized protein</fullName>
    </submittedName>
</protein>
<evidence type="ECO:0000313" key="1">
    <source>
        <dbReference type="EMBL" id="CDM38057.1"/>
    </source>
</evidence>
<dbReference type="AlphaFoldDB" id="W6R864"/>
<reference evidence="1" key="1">
    <citation type="journal article" date="2014" name="Nat. Commun.">
        <title>Multiple recent horizontal transfers of a large genomic region in cheese making fungi.</title>
        <authorList>
            <person name="Cheeseman K."/>
            <person name="Ropars J."/>
            <person name="Renault P."/>
            <person name="Dupont J."/>
            <person name="Gouzy J."/>
            <person name="Branca A."/>
            <person name="Abraham A.L."/>
            <person name="Ceppi M."/>
            <person name="Conseiller E."/>
            <person name="Debuchy R."/>
            <person name="Malagnac F."/>
            <person name="Goarin A."/>
            <person name="Silar P."/>
            <person name="Lacoste S."/>
            <person name="Sallet E."/>
            <person name="Bensimon A."/>
            <person name="Giraud T."/>
            <person name="Brygoo Y."/>
        </authorList>
    </citation>
    <scope>NUCLEOTIDE SEQUENCE [LARGE SCALE GENOMIC DNA]</scope>
    <source>
        <strain evidence="1">FM164</strain>
    </source>
</reference>
<name>W6R864_PENRF</name>